<dbReference type="InterPro" id="IPR050769">
    <property type="entry name" value="NAT_camello-type"/>
</dbReference>
<dbReference type="RefSeq" id="WP_093114236.1">
    <property type="nucleotide sequence ID" value="NZ_FNGG01000010.1"/>
</dbReference>
<organism evidence="3 4">
    <name type="scientific">Salinimicrobium catena</name>
    <dbReference type="NCBI Taxonomy" id="390640"/>
    <lineage>
        <taxon>Bacteria</taxon>
        <taxon>Pseudomonadati</taxon>
        <taxon>Bacteroidota</taxon>
        <taxon>Flavobacteriia</taxon>
        <taxon>Flavobacteriales</taxon>
        <taxon>Flavobacteriaceae</taxon>
        <taxon>Salinimicrobium</taxon>
    </lineage>
</organism>
<dbReference type="Pfam" id="PF13673">
    <property type="entry name" value="Acetyltransf_10"/>
    <property type="match status" value="1"/>
</dbReference>
<dbReference type="PANTHER" id="PTHR13947:SF37">
    <property type="entry name" value="LD18367P"/>
    <property type="match status" value="1"/>
</dbReference>
<dbReference type="OrthoDB" id="5419426at2"/>
<sequence length="180" mass="20245">MTKDRLKKVQNTSSFVRNARSQEFRAIGRLMVDVYSRLEGFPQQPEYFAMLENIGEVTKKLHTELIVAVSAEGNIDGAVVYFSDMSSYGSGGSATAEKNASGFRLLAVAPEARGKGIGRLLTDACISKAREDKNEQLIIHSTEFMKVAWEMYERMGFRRSEDLDFMQGELPVFGFRLLLQ</sequence>
<evidence type="ECO:0000256" key="1">
    <source>
        <dbReference type="ARBA" id="ARBA00022679"/>
    </source>
</evidence>
<proteinExistence type="predicted"/>
<dbReference type="CDD" id="cd04301">
    <property type="entry name" value="NAT_SF"/>
    <property type="match status" value="1"/>
</dbReference>
<dbReference type="InterPro" id="IPR000182">
    <property type="entry name" value="GNAT_dom"/>
</dbReference>
<keyword evidence="1 3" id="KW-0808">Transferase</keyword>
<evidence type="ECO:0000259" key="2">
    <source>
        <dbReference type="PROSITE" id="PS51186"/>
    </source>
</evidence>
<keyword evidence="4" id="KW-1185">Reference proteome</keyword>
<dbReference type="AlphaFoldDB" id="A0A1H5P975"/>
<dbReference type="PROSITE" id="PS51186">
    <property type="entry name" value="GNAT"/>
    <property type="match status" value="1"/>
</dbReference>
<protein>
    <submittedName>
        <fullName evidence="3">Acetyltransferase (GNAT) family protein</fullName>
    </submittedName>
</protein>
<dbReference type="Gene3D" id="3.40.630.30">
    <property type="match status" value="1"/>
</dbReference>
<dbReference type="InterPro" id="IPR016181">
    <property type="entry name" value="Acyl_CoA_acyltransferase"/>
</dbReference>
<dbReference type="EMBL" id="FNUG01000010">
    <property type="protein sequence ID" value="SEF10463.1"/>
    <property type="molecule type" value="Genomic_DNA"/>
</dbReference>
<dbReference type="PANTHER" id="PTHR13947">
    <property type="entry name" value="GNAT FAMILY N-ACETYLTRANSFERASE"/>
    <property type="match status" value="1"/>
</dbReference>
<evidence type="ECO:0000313" key="3">
    <source>
        <dbReference type="EMBL" id="SEF10463.1"/>
    </source>
</evidence>
<dbReference type="STRING" id="390640.SAMN04488034_11065"/>
<evidence type="ECO:0000313" key="4">
    <source>
        <dbReference type="Proteomes" id="UP000199448"/>
    </source>
</evidence>
<accession>A0A1H5P975</accession>
<feature type="domain" description="N-acetyltransferase" evidence="2">
    <location>
        <begin position="14"/>
        <end position="180"/>
    </location>
</feature>
<dbReference type="Proteomes" id="UP000199448">
    <property type="component" value="Unassembled WGS sequence"/>
</dbReference>
<dbReference type="GO" id="GO:0008080">
    <property type="term" value="F:N-acetyltransferase activity"/>
    <property type="evidence" value="ECO:0007669"/>
    <property type="project" value="InterPro"/>
</dbReference>
<gene>
    <name evidence="3" type="ORF">SAMN04488034_11065</name>
</gene>
<reference evidence="3 4" key="1">
    <citation type="submission" date="2016-10" db="EMBL/GenBank/DDBJ databases">
        <authorList>
            <person name="de Groot N.N."/>
        </authorList>
    </citation>
    <scope>NUCLEOTIDE SEQUENCE [LARGE SCALE GENOMIC DNA]</scope>
    <source>
        <strain evidence="3 4">DSM 23553</strain>
    </source>
</reference>
<dbReference type="SUPFAM" id="SSF55729">
    <property type="entry name" value="Acyl-CoA N-acyltransferases (Nat)"/>
    <property type="match status" value="1"/>
</dbReference>
<name>A0A1H5P975_9FLAO</name>